<keyword evidence="2" id="KW-1185">Reference proteome</keyword>
<evidence type="ECO:0000313" key="1">
    <source>
        <dbReference type="EMBL" id="MPC28476.1"/>
    </source>
</evidence>
<accession>A0A5B7E5K5</accession>
<gene>
    <name evidence="1" type="ORF">E2C01_021682</name>
</gene>
<comment type="caution">
    <text evidence="1">The sequence shown here is derived from an EMBL/GenBank/DDBJ whole genome shotgun (WGS) entry which is preliminary data.</text>
</comment>
<evidence type="ECO:0000313" key="2">
    <source>
        <dbReference type="Proteomes" id="UP000324222"/>
    </source>
</evidence>
<sequence>MVAAPGRPLLGHVTFMLLATRGGQARTRTSHLVYRNHIPEYLKCQCQSLWVAVPRCSFCCLHEN</sequence>
<protein>
    <submittedName>
        <fullName evidence="1">Uncharacterized protein</fullName>
    </submittedName>
</protein>
<dbReference type="Proteomes" id="UP000324222">
    <property type="component" value="Unassembled WGS sequence"/>
</dbReference>
<dbReference type="AlphaFoldDB" id="A0A5B7E5K5"/>
<name>A0A5B7E5K5_PORTR</name>
<organism evidence="1 2">
    <name type="scientific">Portunus trituberculatus</name>
    <name type="common">Swimming crab</name>
    <name type="synonym">Neptunus trituberculatus</name>
    <dbReference type="NCBI Taxonomy" id="210409"/>
    <lineage>
        <taxon>Eukaryota</taxon>
        <taxon>Metazoa</taxon>
        <taxon>Ecdysozoa</taxon>
        <taxon>Arthropoda</taxon>
        <taxon>Crustacea</taxon>
        <taxon>Multicrustacea</taxon>
        <taxon>Malacostraca</taxon>
        <taxon>Eumalacostraca</taxon>
        <taxon>Eucarida</taxon>
        <taxon>Decapoda</taxon>
        <taxon>Pleocyemata</taxon>
        <taxon>Brachyura</taxon>
        <taxon>Eubrachyura</taxon>
        <taxon>Portunoidea</taxon>
        <taxon>Portunidae</taxon>
        <taxon>Portuninae</taxon>
        <taxon>Portunus</taxon>
    </lineage>
</organism>
<reference evidence="1 2" key="1">
    <citation type="submission" date="2019-05" db="EMBL/GenBank/DDBJ databases">
        <title>Another draft genome of Portunus trituberculatus and its Hox gene families provides insights of decapod evolution.</title>
        <authorList>
            <person name="Jeong J.-H."/>
            <person name="Song I."/>
            <person name="Kim S."/>
            <person name="Choi T."/>
            <person name="Kim D."/>
            <person name="Ryu S."/>
            <person name="Kim W."/>
        </authorList>
    </citation>
    <scope>NUCLEOTIDE SEQUENCE [LARGE SCALE GENOMIC DNA]</scope>
    <source>
        <tissue evidence="1">Muscle</tissue>
    </source>
</reference>
<dbReference type="EMBL" id="VSRR010001919">
    <property type="protein sequence ID" value="MPC28476.1"/>
    <property type="molecule type" value="Genomic_DNA"/>
</dbReference>
<proteinExistence type="predicted"/>